<sequence length="304" mass="31797">MKTATSTLSAAATGSGTAAEQRGTLLMTLGGVLLGSIGIFVTEAGQDPVTTVLFRCLFGGLALLLWGAASGRLGELRLSGRTLLAAVLAGVLMVSNWALFFAAIPLTSIGVSTVVFHLQPFWVLLLGAWLLREHLSSTRSLACGVALLGLALATGLFDQPAQQVLTAGYIKGLLLCLIGSLCYAGVPLIAKLAPGVSAFALAWWQCAVGVLLSAWWPLWHGLPPAGATWGWLIGLGSLHTCLAYVLLYAGMSRLPTSRIAVLQFIYPATAIVIDWLAYGHALGPLQFGGLMLLGGALWTVRRCA</sequence>
<evidence type="ECO:0000256" key="1">
    <source>
        <dbReference type="SAM" id="Phobius"/>
    </source>
</evidence>
<dbReference type="RefSeq" id="WP_349589018.1">
    <property type="nucleotide sequence ID" value="NZ_JBEFLD010000007.1"/>
</dbReference>
<dbReference type="PANTHER" id="PTHR22911">
    <property type="entry name" value="ACYL-MALONYL CONDENSING ENZYME-RELATED"/>
    <property type="match status" value="1"/>
</dbReference>
<feature type="transmembrane region" description="Helical" evidence="1">
    <location>
        <begin position="83"/>
        <end position="103"/>
    </location>
</feature>
<feature type="transmembrane region" description="Helical" evidence="1">
    <location>
        <begin position="52"/>
        <end position="71"/>
    </location>
</feature>
<dbReference type="PANTHER" id="PTHR22911:SF102">
    <property type="entry name" value="MEMBRANE PROTEIN"/>
    <property type="match status" value="1"/>
</dbReference>
<feature type="transmembrane region" description="Helical" evidence="1">
    <location>
        <begin position="259"/>
        <end position="278"/>
    </location>
</feature>
<gene>
    <name evidence="3" type="ORF">ABNW52_14090</name>
</gene>
<feature type="transmembrane region" description="Helical" evidence="1">
    <location>
        <begin position="196"/>
        <end position="216"/>
    </location>
</feature>
<evidence type="ECO:0000313" key="3">
    <source>
        <dbReference type="EMBL" id="MEQ6291746.1"/>
    </source>
</evidence>
<keyword evidence="1" id="KW-0812">Transmembrane</keyword>
<reference evidence="3" key="1">
    <citation type="submission" date="2024-06" db="EMBL/GenBank/DDBJ databases">
        <title>Genome sequence of Vogesella sp. MAHUQ-64.</title>
        <authorList>
            <person name="Huq M.A."/>
        </authorList>
    </citation>
    <scope>NUCLEOTIDE SEQUENCE</scope>
    <source>
        <strain evidence="3">MAHUQ-64</strain>
    </source>
</reference>
<dbReference type="InterPro" id="IPR000620">
    <property type="entry name" value="EamA_dom"/>
</dbReference>
<dbReference type="InterPro" id="IPR037185">
    <property type="entry name" value="EmrE-like"/>
</dbReference>
<keyword evidence="1" id="KW-1133">Transmembrane helix</keyword>
<proteinExistence type="predicted"/>
<feature type="transmembrane region" description="Helical" evidence="1">
    <location>
        <begin position="284"/>
        <end position="300"/>
    </location>
</feature>
<evidence type="ECO:0000313" key="4">
    <source>
        <dbReference type="Proteomes" id="UP001433638"/>
    </source>
</evidence>
<evidence type="ECO:0000259" key="2">
    <source>
        <dbReference type="Pfam" id="PF00892"/>
    </source>
</evidence>
<name>A0ABV1M6Q8_9NEIS</name>
<feature type="transmembrane region" description="Helical" evidence="1">
    <location>
        <begin position="138"/>
        <end position="157"/>
    </location>
</feature>
<feature type="domain" description="EamA" evidence="2">
    <location>
        <begin position="22"/>
        <end position="153"/>
    </location>
</feature>
<dbReference type="Pfam" id="PF00892">
    <property type="entry name" value="EamA"/>
    <property type="match status" value="2"/>
</dbReference>
<feature type="transmembrane region" description="Helical" evidence="1">
    <location>
        <begin position="109"/>
        <end position="131"/>
    </location>
</feature>
<dbReference type="Proteomes" id="UP001433638">
    <property type="component" value="Unassembled WGS sequence"/>
</dbReference>
<accession>A0ABV1M6Q8</accession>
<feature type="transmembrane region" description="Helical" evidence="1">
    <location>
        <begin position="228"/>
        <end position="247"/>
    </location>
</feature>
<keyword evidence="1" id="KW-0472">Membrane</keyword>
<organism evidence="3 4">
    <name type="scientific">Vogesella oryzagri</name>
    <dbReference type="NCBI Taxonomy" id="3160864"/>
    <lineage>
        <taxon>Bacteria</taxon>
        <taxon>Pseudomonadati</taxon>
        <taxon>Pseudomonadota</taxon>
        <taxon>Betaproteobacteria</taxon>
        <taxon>Neisseriales</taxon>
        <taxon>Chromobacteriaceae</taxon>
        <taxon>Vogesella</taxon>
    </lineage>
</organism>
<keyword evidence="4" id="KW-1185">Reference proteome</keyword>
<dbReference type="EMBL" id="JBEFLD010000007">
    <property type="protein sequence ID" value="MEQ6291746.1"/>
    <property type="molecule type" value="Genomic_DNA"/>
</dbReference>
<comment type="caution">
    <text evidence="3">The sequence shown here is derived from an EMBL/GenBank/DDBJ whole genome shotgun (WGS) entry which is preliminary data.</text>
</comment>
<feature type="transmembrane region" description="Helical" evidence="1">
    <location>
        <begin position="169"/>
        <end position="189"/>
    </location>
</feature>
<dbReference type="SUPFAM" id="SSF103481">
    <property type="entry name" value="Multidrug resistance efflux transporter EmrE"/>
    <property type="match status" value="2"/>
</dbReference>
<feature type="domain" description="EamA" evidence="2">
    <location>
        <begin position="171"/>
        <end position="298"/>
    </location>
</feature>
<protein>
    <submittedName>
        <fullName evidence="3">DMT family transporter</fullName>
    </submittedName>
</protein>